<dbReference type="Pfam" id="PF13822">
    <property type="entry name" value="ACC_epsilon"/>
    <property type="match status" value="1"/>
</dbReference>
<sequence>MSAAGSSPAVQAADVRLVAGRLAADELAAIAVVVSAMSVTSRLEAEERALAEGRLGGSAWTSPVHTHGGAHRERLHPSSSCWLYADR</sequence>
<comment type="caution">
    <text evidence="1">The sequence shown here is derived from an EMBL/GenBank/DDBJ whole genome shotgun (WGS) entry which is preliminary data.</text>
</comment>
<dbReference type="GO" id="GO:0003989">
    <property type="term" value="F:acetyl-CoA carboxylase activity"/>
    <property type="evidence" value="ECO:0007669"/>
    <property type="project" value="InterPro"/>
</dbReference>
<reference evidence="1" key="2">
    <citation type="submission" date="2021-04" db="EMBL/GenBank/DDBJ databases">
        <authorList>
            <person name="Gilroy R."/>
        </authorList>
    </citation>
    <scope>NUCLEOTIDE SEQUENCE</scope>
    <source>
        <strain evidence="1">CHK130-7132</strain>
    </source>
</reference>
<organism evidence="1 2">
    <name type="scientific">Candidatus Brachybacterium intestinipullorum</name>
    <dbReference type="NCBI Taxonomy" id="2838512"/>
    <lineage>
        <taxon>Bacteria</taxon>
        <taxon>Bacillati</taxon>
        <taxon>Actinomycetota</taxon>
        <taxon>Actinomycetes</taxon>
        <taxon>Micrococcales</taxon>
        <taxon>Dermabacteraceae</taxon>
        <taxon>Brachybacterium</taxon>
    </lineage>
</organism>
<name>A0A9D2THF9_9MICO</name>
<dbReference type="InterPro" id="IPR032716">
    <property type="entry name" value="ACC_epsilon"/>
</dbReference>
<accession>A0A9D2THF9</accession>
<proteinExistence type="predicted"/>
<protein>
    <submittedName>
        <fullName evidence="1">Uncharacterized protein</fullName>
    </submittedName>
</protein>
<evidence type="ECO:0000313" key="2">
    <source>
        <dbReference type="Proteomes" id="UP000823854"/>
    </source>
</evidence>
<dbReference type="Proteomes" id="UP000823854">
    <property type="component" value="Unassembled WGS sequence"/>
</dbReference>
<reference evidence="1" key="1">
    <citation type="journal article" date="2021" name="PeerJ">
        <title>Extensive microbial diversity within the chicken gut microbiome revealed by metagenomics and culture.</title>
        <authorList>
            <person name="Gilroy R."/>
            <person name="Ravi A."/>
            <person name="Getino M."/>
            <person name="Pursley I."/>
            <person name="Horton D.L."/>
            <person name="Alikhan N.F."/>
            <person name="Baker D."/>
            <person name="Gharbi K."/>
            <person name="Hall N."/>
            <person name="Watson M."/>
            <person name="Adriaenssens E.M."/>
            <person name="Foster-Nyarko E."/>
            <person name="Jarju S."/>
            <person name="Secka A."/>
            <person name="Antonio M."/>
            <person name="Oren A."/>
            <person name="Chaudhuri R.R."/>
            <person name="La Ragione R."/>
            <person name="Hildebrand F."/>
            <person name="Pallen M.J."/>
        </authorList>
    </citation>
    <scope>NUCLEOTIDE SEQUENCE</scope>
    <source>
        <strain evidence="1">CHK130-7132</strain>
    </source>
</reference>
<evidence type="ECO:0000313" key="1">
    <source>
        <dbReference type="EMBL" id="HJC69236.1"/>
    </source>
</evidence>
<dbReference type="GO" id="GO:0004658">
    <property type="term" value="F:propionyl-CoA carboxylase activity"/>
    <property type="evidence" value="ECO:0007669"/>
    <property type="project" value="InterPro"/>
</dbReference>
<dbReference type="AlphaFoldDB" id="A0A9D2THF9"/>
<dbReference type="EMBL" id="DWWC01000113">
    <property type="protein sequence ID" value="HJC69236.1"/>
    <property type="molecule type" value="Genomic_DNA"/>
</dbReference>
<gene>
    <name evidence="1" type="ORF">H9932_06115</name>
</gene>